<reference evidence="2 3" key="1">
    <citation type="submission" date="2014-04" db="EMBL/GenBank/DDBJ databases">
        <title>Whole genome of Muricauda olearia.</title>
        <authorList>
            <person name="Zhang X.-H."/>
            <person name="Tang K."/>
        </authorList>
    </citation>
    <scope>NUCLEOTIDE SEQUENCE [LARGE SCALE GENOMIC DNA]</scope>
    <source>
        <strain evidence="2 3">Th120</strain>
    </source>
</reference>
<dbReference type="Pfam" id="PF20256">
    <property type="entry name" value="MoCoBD_2"/>
    <property type="match status" value="2"/>
</dbReference>
<dbReference type="Pfam" id="PF02738">
    <property type="entry name" value="MoCoBD_1"/>
    <property type="match status" value="1"/>
</dbReference>
<dbReference type="SMART" id="SM01008">
    <property type="entry name" value="Ald_Xan_dh_C"/>
    <property type="match status" value="1"/>
</dbReference>
<dbReference type="InterPro" id="IPR008274">
    <property type="entry name" value="AldOxase/xan_DH_MoCoBD1"/>
</dbReference>
<dbReference type="RefSeq" id="WP_129655506.1">
    <property type="nucleotide sequence ID" value="NZ_ML142913.1"/>
</dbReference>
<dbReference type="SUPFAM" id="SSF56003">
    <property type="entry name" value="Molybdenum cofactor-binding domain"/>
    <property type="match status" value="2"/>
</dbReference>
<protein>
    <submittedName>
        <fullName evidence="2">Isoquinoline 1-oxidoreductase</fullName>
    </submittedName>
</protein>
<dbReference type="InterPro" id="IPR046867">
    <property type="entry name" value="AldOxase/xan_DH_MoCoBD2"/>
</dbReference>
<dbReference type="InterPro" id="IPR037165">
    <property type="entry name" value="AldOxase/xan_DH_Mopterin-bd_sf"/>
</dbReference>
<dbReference type="Gene3D" id="3.30.365.10">
    <property type="entry name" value="Aldehyde oxidase/xanthine dehydrogenase, molybdopterin binding domain"/>
    <property type="match status" value="4"/>
</dbReference>
<dbReference type="PIRSF" id="PIRSF036389">
    <property type="entry name" value="IOR_B"/>
    <property type="match status" value="1"/>
</dbReference>
<dbReference type="EMBL" id="JJMP01000009">
    <property type="protein sequence ID" value="RYC50524.1"/>
    <property type="molecule type" value="Genomic_DNA"/>
</dbReference>
<evidence type="ECO:0000313" key="3">
    <source>
        <dbReference type="Proteomes" id="UP000290261"/>
    </source>
</evidence>
<comment type="caution">
    <text evidence="2">The sequence shown here is derived from an EMBL/GenBank/DDBJ whole genome shotgun (WGS) entry which is preliminary data.</text>
</comment>
<evidence type="ECO:0000313" key="2">
    <source>
        <dbReference type="EMBL" id="RYC50524.1"/>
    </source>
</evidence>
<dbReference type="Proteomes" id="UP000290261">
    <property type="component" value="Unassembled WGS sequence"/>
</dbReference>
<keyword evidence="3" id="KW-1185">Reference proteome</keyword>
<sequence length="751" mass="82804">MTSIKTKIGRRAFIKNTSLASGGLVLGFSWLNSCKPKVGLDMAAKELPKEWFELNGYLKIGENGLVTILSPNPEAGQNVKTSMPMIIADELDVDWKDVMVEQAPLDTGAFTRQFIGGSQALRQGWTGLRMAGASARQMLKEAAAQAWKVPADEIKTSGGMLSHEGSGNSATYGDMASVAASMQVPEEVQLKEKNDFTIIGTSQKNVDGMNIVTGKPLFGIDTHQEGMLIAMIVHPPAFGLQLKSIDDSEVRSMPGIRDVFKVKVFNDDYIKTFFDTRTYNEVAVIVGDSTWQVMQAKKALKIECEPIQSATETRDRFGTTWEQHTPKGLENTEDHYAQMRSRAEKGGEVRRRDGNPEQAFATATKVIERTYTAPFLAHNCMEPMNFFANVKDGKAELIGPLQKPEFTEQTLSARTGIPLENIDIKMTRLGGGYGRRSYAHWLVEAALISQRMEAPIKLIYTREDDMTDGIYRPTYHAKLRAALDANNNLIAYHVNAGGVPECPLYENRFPAGAVDHYLAEGWTIDSNITVGSFRAPSSNFMACAEQSFLDEVAEVAGKDPIDFRLELLDRAINKPMEGVTNDYDPARYAGVLKLVKEKSEWGNQDAKTSRGVAAYFCHNSYAAQVLDMVMEEGKPKVQKVTCAVDCGIVVNPDAATNLAEGGIVDGIGNALFGELTFKEGMPTKKNFDTYRMIRMQEAPKEIEVHFVKSDIDPTGLGEPTFPPIFPALANAIYQATGKRLYKQPFFKNGAI</sequence>
<dbReference type="InterPro" id="IPR000674">
    <property type="entry name" value="Ald_Oxase/Xan_DH_a/b"/>
</dbReference>
<gene>
    <name evidence="2" type="ORF">DN53_18000</name>
</gene>
<feature type="domain" description="Aldehyde oxidase/xanthine dehydrogenase a/b hammerhead" evidence="1">
    <location>
        <begin position="213"/>
        <end position="308"/>
    </location>
</feature>
<dbReference type="Gene3D" id="3.90.1170.50">
    <property type="entry name" value="Aldehyde oxidase/xanthine dehydrogenase, a/b hammerhead"/>
    <property type="match status" value="1"/>
</dbReference>
<dbReference type="AlphaFoldDB" id="A0A444VIG3"/>
<dbReference type="InterPro" id="IPR052516">
    <property type="entry name" value="N-heterocyclic_Hydroxylase"/>
</dbReference>
<dbReference type="GO" id="GO:0016491">
    <property type="term" value="F:oxidoreductase activity"/>
    <property type="evidence" value="ECO:0007669"/>
    <property type="project" value="InterPro"/>
</dbReference>
<organism evidence="2 3">
    <name type="scientific">Flagellimonas olearia</name>
    <dbReference type="NCBI Taxonomy" id="552546"/>
    <lineage>
        <taxon>Bacteria</taxon>
        <taxon>Pseudomonadati</taxon>
        <taxon>Bacteroidota</taxon>
        <taxon>Flavobacteriia</taxon>
        <taxon>Flavobacteriales</taxon>
        <taxon>Flavobacteriaceae</taxon>
        <taxon>Flagellimonas</taxon>
    </lineage>
</organism>
<dbReference type="InterPro" id="IPR012368">
    <property type="entry name" value="OxRdtase_Mopterin-bd_su_IorB"/>
</dbReference>
<name>A0A444VIG3_9FLAO</name>
<accession>A0A444VIG3</accession>
<dbReference type="PANTHER" id="PTHR47495:SF2">
    <property type="entry name" value="ALDEHYDE DEHYDROGENASE"/>
    <property type="match status" value="1"/>
</dbReference>
<dbReference type="PANTHER" id="PTHR47495">
    <property type="entry name" value="ALDEHYDE DEHYDROGENASE"/>
    <property type="match status" value="1"/>
</dbReference>
<proteinExistence type="predicted"/>
<evidence type="ECO:0000259" key="1">
    <source>
        <dbReference type="SMART" id="SM01008"/>
    </source>
</evidence>